<feature type="transmembrane region" description="Helical" evidence="11">
    <location>
        <begin position="200"/>
        <end position="220"/>
    </location>
</feature>
<keyword evidence="8" id="KW-0813">Transport</keyword>
<feature type="transmembrane region" description="Helical" evidence="11">
    <location>
        <begin position="308"/>
        <end position="334"/>
    </location>
</feature>
<evidence type="ECO:0000256" key="6">
    <source>
        <dbReference type="ARBA" id="ARBA00023180"/>
    </source>
</evidence>
<evidence type="ECO:0000256" key="5">
    <source>
        <dbReference type="ARBA" id="ARBA00023136"/>
    </source>
</evidence>
<feature type="transmembrane region" description="Helical" evidence="11">
    <location>
        <begin position="410"/>
        <end position="435"/>
    </location>
</feature>
<evidence type="ECO:0000256" key="8">
    <source>
        <dbReference type="RuleBase" id="RU003346"/>
    </source>
</evidence>
<evidence type="ECO:0000256" key="9">
    <source>
        <dbReference type="SAM" id="Coils"/>
    </source>
</evidence>
<evidence type="ECO:0000256" key="3">
    <source>
        <dbReference type="ARBA" id="ARBA00022692"/>
    </source>
</evidence>
<keyword evidence="6" id="KW-0325">Glycoprotein</keyword>
<feature type="domain" description="Major facilitator superfamily (MFS) profile" evidence="12">
    <location>
        <begin position="68"/>
        <end position="502"/>
    </location>
</feature>
<feature type="transmembrane region" description="Helical" evidence="11">
    <location>
        <begin position="111"/>
        <end position="134"/>
    </location>
</feature>
<feature type="transmembrane region" description="Helical" evidence="11">
    <location>
        <begin position="141"/>
        <end position="159"/>
    </location>
</feature>
<gene>
    <name evidence="13" type="ORF">CEUTPL_LOCUS7430</name>
</gene>
<dbReference type="PANTHER" id="PTHR48021:SF1">
    <property type="entry name" value="GH07001P-RELATED"/>
    <property type="match status" value="1"/>
</dbReference>
<keyword evidence="5 11" id="KW-0472">Membrane</keyword>
<dbReference type="InterPro" id="IPR044775">
    <property type="entry name" value="MFS_ERD6/Tret1-like"/>
</dbReference>
<evidence type="ECO:0000256" key="10">
    <source>
        <dbReference type="SAM" id="MobiDB-lite"/>
    </source>
</evidence>
<comment type="similarity">
    <text evidence="7">Belongs to the major facilitator superfamily. Sugar transporter (TC 2.A.1.1) family. Trehalose transporter subfamily.</text>
</comment>
<dbReference type="InterPro" id="IPR036259">
    <property type="entry name" value="MFS_trans_sf"/>
</dbReference>
<keyword evidence="14" id="KW-1185">Reference proteome</keyword>
<dbReference type="Pfam" id="PF00083">
    <property type="entry name" value="Sugar_tr"/>
    <property type="match status" value="1"/>
</dbReference>
<dbReference type="InterPro" id="IPR020846">
    <property type="entry name" value="MFS_dom"/>
</dbReference>
<keyword evidence="2" id="KW-1003">Cell membrane</keyword>
<evidence type="ECO:0000259" key="12">
    <source>
        <dbReference type="PROSITE" id="PS50850"/>
    </source>
</evidence>
<feature type="transmembrane region" description="Helical" evidence="11">
    <location>
        <begin position="346"/>
        <end position="366"/>
    </location>
</feature>
<protein>
    <recommendedName>
        <fullName evidence="12">Major facilitator superfamily (MFS) profile domain-containing protein</fullName>
    </recommendedName>
</protein>
<dbReference type="GO" id="GO:0051119">
    <property type="term" value="F:sugar transmembrane transporter activity"/>
    <property type="evidence" value="ECO:0007669"/>
    <property type="project" value="InterPro"/>
</dbReference>
<dbReference type="InterPro" id="IPR050549">
    <property type="entry name" value="MFS_Trehalose_Transporter"/>
</dbReference>
<evidence type="ECO:0000256" key="4">
    <source>
        <dbReference type="ARBA" id="ARBA00022989"/>
    </source>
</evidence>
<feature type="transmembrane region" description="Helical" evidence="11">
    <location>
        <begin position="447"/>
        <end position="466"/>
    </location>
</feature>
<proteinExistence type="inferred from homology"/>
<dbReference type="PROSITE" id="PS00216">
    <property type="entry name" value="SUGAR_TRANSPORT_1"/>
    <property type="match status" value="1"/>
</dbReference>
<keyword evidence="9" id="KW-0175">Coiled coil</keyword>
<dbReference type="CDD" id="cd17358">
    <property type="entry name" value="MFS_GLUT6_8_Class3_like"/>
    <property type="match status" value="1"/>
</dbReference>
<dbReference type="Proteomes" id="UP001152799">
    <property type="component" value="Chromosome 3"/>
</dbReference>
<dbReference type="Gene3D" id="1.20.1250.20">
    <property type="entry name" value="MFS general substrate transporter like domains"/>
    <property type="match status" value="1"/>
</dbReference>
<feature type="coiled-coil region" evidence="9">
    <location>
        <begin position="265"/>
        <end position="292"/>
    </location>
</feature>
<evidence type="ECO:0000313" key="14">
    <source>
        <dbReference type="Proteomes" id="UP001152799"/>
    </source>
</evidence>
<evidence type="ECO:0000256" key="11">
    <source>
        <dbReference type="SAM" id="Phobius"/>
    </source>
</evidence>
<feature type="transmembrane region" description="Helical" evidence="11">
    <location>
        <begin position="70"/>
        <end position="91"/>
    </location>
</feature>
<feature type="compositionally biased region" description="Low complexity" evidence="10">
    <location>
        <begin position="1"/>
        <end position="21"/>
    </location>
</feature>
<dbReference type="AlphaFoldDB" id="A0A9N9MKY7"/>
<dbReference type="PANTHER" id="PTHR48021">
    <property type="match status" value="1"/>
</dbReference>
<dbReference type="GO" id="GO:0005886">
    <property type="term" value="C:plasma membrane"/>
    <property type="evidence" value="ECO:0007669"/>
    <property type="project" value="UniProtKB-SubCell"/>
</dbReference>
<keyword evidence="4 11" id="KW-1133">Transmembrane helix</keyword>
<dbReference type="InterPro" id="IPR005829">
    <property type="entry name" value="Sugar_transporter_CS"/>
</dbReference>
<evidence type="ECO:0000256" key="2">
    <source>
        <dbReference type="ARBA" id="ARBA00022475"/>
    </source>
</evidence>
<dbReference type="SUPFAM" id="SSF103473">
    <property type="entry name" value="MFS general substrate transporter"/>
    <property type="match status" value="1"/>
</dbReference>
<dbReference type="InterPro" id="IPR003663">
    <property type="entry name" value="Sugar/inositol_transpt"/>
</dbReference>
<feature type="transmembrane region" description="Helical" evidence="11">
    <location>
        <begin position="165"/>
        <end position="188"/>
    </location>
</feature>
<accession>A0A9N9MKY7</accession>
<reference evidence="13" key="1">
    <citation type="submission" date="2022-01" db="EMBL/GenBank/DDBJ databases">
        <authorList>
            <person name="King R."/>
        </authorList>
    </citation>
    <scope>NUCLEOTIDE SEQUENCE</scope>
</reference>
<dbReference type="PRINTS" id="PR00171">
    <property type="entry name" value="SUGRTRNSPORT"/>
</dbReference>
<feature type="region of interest" description="Disordered" evidence="10">
    <location>
        <begin position="1"/>
        <end position="32"/>
    </location>
</feature>
<dbReference type="PROSITE" id="PS50850">
    <property type="entry name" value="MFS"/>
    <property type="match status" value="1"/>
</dbReference>
<organism evidence="13 14">
    <name type="scientific">Ceutorhynchus assimilis</name>
    <name type="common">cabbage seed weevil</name>
    <dbReference type="NCBI Taxonomy" id="467358"/>
    <lineage>
        <taxon>Eukaryota</taxon>
        <taxon>Metazoa</taxon>
        <taxon>Ecdysozoa</taxon>
        <taxon>Arthropoda</taxon>
        <taxon>Hexapoda</taxon>
        <taxon>Insecta</taxon>
        <taxon>Pterygota</taxon>
        <taxon>Neoptera</taxon>
        <taxon>Endopterygota</taxon>
        <taxon>Coleoptera</taxon>
        <taxon>Polyphaga</taxon>
        <taxon>Cucujiformia</taxon>
        <taxon>Curculionidae</taxon>
        <taxon>Ceutorhynchinae</taxon>
        <taxon>Ceutorhynchus</taxon>
    </lineage>
</organism>
<sequence length="533" mass="57697">MISSSSSSDLSASDFSSTSSDTAKTQRKVKRKNIHGKVKKIIIENRVQNIMFSNRMDVTTGTSAKKLPQYLAALSVCLGSVAAGTILGWTGTISKALKESKLNGIEVDDNVLGWISGFATLGAMLMCFPIGLICDWIGRKWACLLTIIPFSAGWALVIFSNGSTMIYIGRFLTGLAGGAFCVAAPLYTSEIAETEIRGALGSYFQLLLTVGILFSYVFGAICSPKILSIICAFIPIVFGIVFFFQPETPLYLLKKGNRTAALQSLKRLRGAAYDSEKEIRELQEQLDKNEREKVPFVQALQSRAAKKALFICFGLMTFQQLSGVNAVIFFMSTIFESAGGSIPADYATIGVGIVQVVATFISSLVVDKFGRKILLMSSSFFMALSGAILGVFFTIKNHNLVDQDTLNKIGFLPIVCLVVFITVFSLGFGPIPWMASAEIMPPEIKSSAGSAAATFNWFLAFIITRFYNNLVTAIGGDITFYIFAGISLVGTLFVYISMPETKGKTTQEVQDILNGVKPGTNGVKGLDNPNFKS</sequence>
<evidence type="ECO:0000256" key="7">
    <source>
        <dbReference type="ARBA" id="ARBA00024348"/>
    </source>
</evidence>
<feature type="transmembrane region" description="Helical" evidence="11">
    <location>
        <begin position="478"/>
        <end position="496"/>
    </location>
</feature>
<dbReference type="PROSITE" id="PS00217">
    <property type="entry name" value="SUGAR_TRANSPORT_2"/>
    <property type="match status" value="1"/>
</dbReference>
<dbReference type="InterPro" id="IPR005828">
    <property type="entry name" value="MFS_sugar_transport-like"/>
</dbReference>
<dbReference type="OrthoDB" id="6612291at2759"/>
<keyword evidence="3 11" id="KW-0812">Transmembrane</keyword>
<evidence type="ECO:0000313" key="13">
    <source>
        <dbReference type="EMBL" id="CAG9766858.1"/>
    </source>
</evidence>
<feature type="transmembrane region" description="Helical" evidence="11">
    <location>
        <begin position="226"/>
        <end position="244"/>
    </location>
</feature>
<comment type="subcellular location">
    <subcellularLocation>
        <location evidence="1">Cell membrane</location>
        <topology evidence="1">Multi-pass membrane protein</topology>
    </subcellularLocation>
</comment>
<dbReference type="NCBIfam" id="TIGR00879">
    <property type="entry name" value="SP"/>
    <property type="match status" value="1"/>
</dbReference>
<evidence type="ECO:0000256" key="1">
    <source>
        <dbReference type="ARBA" id="ARBA00004651"/>
    </source>
</evidence>
<feature type="transmembrane region" description="Helical" evidence="11">
    <location>
        <begin position="373"/>
        <end position="395"/>
    </location>
</feature>
<dbReference type="EMBL" id="OU892279">
    <property type="protein sequence ID" value="CAG9766858.1"/>
    <property type="molecule type" value="Genomic_DNA"/>
</dbReference>
<dbReference type="FunFam" id="1.20.1250.20:FF:000055">
    <property type="entry name" value="Facilitated trehalose transporter Tret1-2 homolog"/>
    <property type="match status" value="1"/>
</dbReference>
<name>A0A9N9MKY7_9CUCU</name>